<feature type="region of interest" description="Disordered" evidence="1">
    <location>
        <begin position="624"/>
        <end position="690"/>
    </location>
</feature>
<dbReference type="Pfam" id="PF00621">
    <property type="entry name" value="RhoGEF"/>
    <property type="match status" value="1"/>
</dbReference>
<dbReference type="FunCoup" id="D6RLF0">
    <property type="interactions" value="61"/>
</dbReference>
<evidence type="ECO:0000313" key="4">
    <source>
        <dbReference type="EMBL" id="EFI28234.1"/>
    </source>
</evidence>
<feature type="compositionally biased region" description="Basic and acidic residues" evidence="1">
    <location>
        <begin position="569"/>
        <end position="578"/>
    </location>
</feature>
<dbReference type="SMART" id="SM00325">
    <property type="entry name" value="RhoGEF"/>
    <property type="match status" value="1"/>
</dbReference>
<dbReference type="InterPro" id="IPR010481">
    <property type="entry name" value="Cdc24/Scd1_N"/>
</dbReference>
<dbReference type="OMA" id="QPIYPRQ"/>
<dbReference type="Pfam" id="PF15411">
    <property type="entry name" value="PH_10"/>
    <property type="match status" value="1"/>
</dbReference>
<dbReference type="PANTHER" id="PTHR47339:SF1">
    <property type="entry name" value="CELL DIVISION CONTROL PROTEIN 24"/>
    <property type="match status" value="1"/>
</dbReference>
<dbReference type="GO" id="GO:0043332">
    <property type="term" value="C:mating projection tip"/>
    <property type="evidence" value="ECO:0007669"/>
    <property type="project" value="TreeGrafter"/>
</dbReference>
<dbReference type="PROSITE" id="PS50010">
    <property type="entry name" value="DH_2"/>
    <property type="match status" value="1"/>
</dbReference>
<feature type="compositionally biased region" description="Basic and acidic residues" evidence="1">
    <location>
        <begin position="195"/>
        <end position="204"/>
    </location>
</feature>
<protein>
    <submittedName>
        <fullName evidence="4">Rho guanine nucleotide exchange factor scd1</fullName>
    </submittedName>
</protein>
<reference evidence="4 5" key="1">
    <citation type="journal article" date="2010" name="Proc. Natl. Acad. Sci. U.S.A.">
        <title>Insights into evolution of multicellular fungi from the assembled chromosomes of the mushroom Coprinopsis cinerea (Coprinus cinereus).</title>
        <authorList>
            <person name="Stajich J.E."/>
            <person name="Wilke S.K."/>
            <person name="Ahren D."/>
            <person name="Au C.H."/>
            <person name="Birren B.W."/>
            <person name="Borodovsky M."/>
            <person name="Burns C."/>
            <person name="Canback B."/>
            <person name="Casselton L.A."/>
            <person name="Cheng C.K."/>
            <person name="Deng J."/>
            <person name="Dietrich F.S."/>
            <person name="Fargo D.C."/>
            <person name="Farman M.L."/>
            <person name="Gathman A.C."/>
            <person name="Goldberg J."/>
            <person name="Guigo R."/>
            <person name="Hoegger P.J."/>
            <person name="Hooker J.B."/>
            <person name="Huggins A."/>
            <person name="James T.Y."/>
            <person name="Kamada T."/>
            <person name="Kilaru S."/>
            <person name="Kodira C."/>
            <person name="Kues U."/>
            <person name="Kupfer D."/>
            <person name="Kwan H.S."/>
            <person name="Lomsadze A."/>
            <person name="Li W."/>
            <person name="Lilly W.W."/>
            <person name="Ma L.J."/>
            <person name="Mackey A.J."/>
            <person name="Manning G."/>
            <person name="Martin F."/>
            <person name="Muraguchi H."/>
            <person name="Natvig D.O."/>
            <person name="Palmerini H."/>
            <person name="Ramesh M.A."/>
            <person name="Rehmeyer C.J."/>
            <person name="Roe B.A."/>
            <person name="Shenoy N."/>
            <person name="Stanke M."/>
            <person name="Ter-Hovhannisyan V."/>
            <person name="Tunlid A."/>
            <person name="Velagapudi R."/>
            <person name="Vision T.J."/>
            <person name="Zeng Q."/>
            <person name="Zolan M.E."/>
            <person name="Pukkila P.J."/>
        </authorList>
    </citation>
    <scope>NUCLEOTIDE SEQUENCE [LARGE SCALE GENOMIC DNA]</scope>
    <source>
        <strain evidence="5">Okayama-7 / 130 / ATCC MYA-4618 / FGSC 9003</strain>
    </source>
</reference>
<dbReference type="InterPro" id="IPR053026">
    <property type="entry name" value="CDC42_GEF"/>
</dbReference>
<dbReference type="PANTHER" id="PTHR47339">
    <property type="entry name" value="CELL DIVISION CONTROL PROTEIN 24"/>
    <property type="match status" value="1"/>
</dbReference>
<feature type="compositionally biased region" description="Low complexity" evidence="1">
    <location>
        <begin position="827"/>
        <end position="858"/>
    </location>
</feature>
<dbReference type="Gene3D" id="3.10.20.90">
    <property type="entry name" value="Phosphatidylinositol 3-kinase Catalytic Subunit, Chain A, domain 1"/>
    <property type="match status" value="1"/>
</dbReference>
<feature type="region of interest" description="Disordered" evidence="1">
    <location>
        <begin position="569"/>
        <end position="608"/>
    </location>
</feature>
<keyword evidence="5" id="KW-1185">Reference proteome</keyword>
<evidence type="ECO:0000256" key="1">
    <source>
        <dbReference type="SAM" id="MobiDB-lite"/>
    </source>
</evidence>
<dbReference type="OrthoDB" id="1594986at2759"/>
<dbReference type="AlphaFoldDB" id="D6RLF0"/>
<dbReference type="Gene3D" id="2.30.29.30">
    <property type="entry name" value="Pleckstrin-homology domain (PH domain)/Phosphotyrosine-binding domain (PTB)"/>
    <property type="match status" value="1"/>
</dbReference>
<dbReference type="VEuPathDB" id="FungiDB:CC1G_14259"/>
<dbReference type="GO" id="GO:0005085">
    <property type="term" value="F:guanyl-nucleotide exchange factor activity"/>
    <property type="evidence" value="ECO:0007669"/>
    <property type="project" value="InterPro"/>
</dbReference>
<dbReference type="InterPro" id="IPR000270">
    <property type="entry name" value="PB1_dom"/>
</dbReference>
<dbReference type="PROSITE" id="PS51745">
    <property type="entry name" value="PB1"/>
    <property type="match status" value="1"/>
</dbReference>
<evidence type="ECO:0000313" key="5">
    <source>
        <dbReference type="Proteomes" id="UP000001861"/>
    </source>
</evidence>
<accession>D6RLF0</accession>
<dbReference type="RefSeq" id="XP_002911728.1">
    <property type="nucleotide sequence ID" value="XM_002911682.1"/>
</dbReference>
<dbReference type="GO" id="GO:0030010">
    <property type="term" value="P:establishment of cell polarity"/>
    <property type="evidence" value="ECO:0007669"/>
    <property type="project" value="TreeGrafter"/>
</dbReference>
<dbReference type="InterPro" id="IPR011993">
    <property type="entry name" value="PH-like_dom_sf"/>
</dbReference>
<dbReference type="GeneID" id="9379368"/>
<evidence type="ECO:0000259" key="3">
    <source>
        <dbReference type="PROSITE" id="PS51745"/>
    </source>
</evidence>
<dbReference type="EMBL" id="AACS02000003">
    <property type="protein sequence ID" value="EFI28234.1"/>
    <property type="molecule type" value="Genomic_DNA"/>
</dbReference>
<gene>
    <name evidence="4" type="ORF">CC1G_14259</name>
</gene>
<dbReference type="CDD" id="cd13246">
    <property type="entry name" value="PH_Scd1"/>
    <property type="match status" value="1"/>
</dbReference>
<dbReference type="GO" id="GO:0005634">
    <property type="term" value="C:nucleus"/>
    <property type="evidence" value="ECO:0007669"/>
    <property type="project" value="TreeGrafter"/>
</dbReference>
<dbReference type="Proteomes" id="UP000001861">
    <property type="component" value="Unassembled WGS sequence"/>
</dbReference>
<dbReference type="eggNOG" id="KOG3519">
    <property type="taxonomic scope" value="Eukaryota"/>
</dbReference>
<dbReference type="SUPFAM" id="SSF54277">
    <property type="entry name" value="CAD &amp; PB1 domains"/>
    <property type="match status" value="1"/>
</dbReference>
<feature type="domain" description="PB1" evidence="3">
    <location>
        <begin position="914"/>
        <end position="997"/>
    </location>
</feature>
<feature type="compositionally biased region" description="Acidic residues" evidence="1">
    <location>
        <begin position="658"/>
        <end position="668"/>
    </location>
</feature>
<dbReference type="InterPro" id="IPR000219">
    <property type="entry name" value="DH_dom"/>
</dbReference>
<dbReference type="GO" id="GO:0000935">
    <property type="term" value="C:division septum"/>
    <property type="evidence" value="ECO:0007669"/>
    <property type="project" value="TreeGrafter"/>
</dbReference>
<dbReference type="SMART" id="SM00666">
    <property type="entry name" value="PB1"/>
    <property type="match status" value="1"/>
</dbReference>
<comment type="caution">
    <text evidence="4">The sequence shown here is derived from an EMBL/GenBank/DDBJ whole genome shotgun (WGS) entry which is preliminary data.</text>
</comment>
<feature type="compositionally biased region" description="Low complexity" evidence="1">
    <location>
        <begin position="624"/>
        <end position="653"/>
    </location>
</feature>
<dbReference type="InterPro" id="IPR053793">
    <property type="entry name" value="PB1-like"/>
</dbReference>
<sequence>MASQAAARKKSIISSQNLQIETPVAGNTLLNKSASQATSLYQQCASLRSRLMRIRGFSYYFNLAAESTDDRQSTDPVTQLWDIFSLGISLCYIFDQLDQNFNKINNSQFNPEKYEANPDKERKHAIALFAMQVRNNQVMQAIPGLEPFAITDLWDRKSTDGLVKVINSVTAIVEYLPEDVFEQAPTSPPTLSAHESSDSLHHDSLPAGPAPPTNAREARRIHITREILETERKYVEGLEIMQKYATQLAQQNIIDQDTIHLLFPNLNNLLNFQRKFLIRFESTLEQPWSEQRWGQHFVDCEDEFAVYEPYCSNFTNATELLVANEQNLAALNGFISVSELKAFHITPIQRVCKYPLFFGDLIKVATGDDTYPHLEGLKQGAEAAHRITAKINEAHRRADNEQIVKSLAKRITDWKGHHLENFGELLLEDVFVVTKSDIDREYHVFLFEKIILCCKEALQQPPNGRGKNAKNNSILKKQPAPLPLATGGQSIAQRDTPLLLKGRIFLGNVTQALSVPARASTASGIPAHFPLQVWWKGDDDLEFFTLRCKREDQMRQWESTINRLIKEAAQRRASERPHGPISRVAHHSPIVRVPPTDPHSHFSSQGSVVSSSAYSSQASSAVSARSSSRSTAPYHYESSHTSYSSSGPQGYPPHEGFDRDDEEDDLEDYPPASTSYSGRGTPMGNRRPTALMNSNMSAASYASDASFGNSLPTGPKSSRPVLRSQFSSTRLKSAYEGGGGQSPGTAGPVNGVMANDYRNGRSPTPNGNAPGLPRAPPMNRSRSASQPSAYVPSKPMPAPRPLPTNSHWSNSPGGIPVNVKPNGKRGSGSSQSTGDSSDYSPNSSSPVTPFGSSESSLVGGVGLPGSRGKYDSGYMSGHHHPAAHQSYGSNEINGYHANGHGLHSVSSPMNAGPPIKVKVHFHEDIFVIQVPRSTEYEELVEKVGRKIRLCGPRRDDGPLKVKYKDEDGDYVSLGSTEDVQMAFEAWKPGGQVTLLVT</sequence>
<dbReference type="Gene3D" id="1.20.900.10">
    <property type="entry name" value="Dbl homology (DH) domain"/>
    <property type="match status" value="1"/>
</dbReference>
<feature type="compositionally biased region" description="Polar residues" evidence="1">
    <location>
        <begin position="803"/>
        <end position="812"/>
    </location>
</feature>
<dbReference type="SUPFAM" id="SSF48065">
    <property type="entry name" value="DBL homology domain (DH-domain)"/>
    <property type="match status" value="1"/>
</dbReference>
<feature type="domain" description="DH" evidence="2">
    <location>
        <begin position="219"/>
        <end position="394"/>
    </location>
</feature>
<dbReference type="HOGENOM" id="CLU_007879_0_0_1"/>
<organism evidence="4 5">
    <name type="scientific">Coprinopsis cinerea (strain Okayama-7 / 130 / ATCC MYA-4618 / FGSC 9003)</name>
    <name type="common">Inky cap fungus</name>
    <name type="synonym">Hormographiella aspergillata</name>
    <dbReference type="NCBI Taxonomy" id="240176"/>
    <lineage>
        <taxon>Eukaryota</taxon>
        <taxon>Fungi</taxon>
        <taxon>Dikarya</taxon>
        <taxon>Basidiomycota</taxon>
        <taxon>Agaricomycotina</taxon>
        <taxon>Agaricomycetes</taxon>
        <taxon>Agaricomycetidae</taxon>
        <taxon>Agaricales</taxon>
        <taxon>Agaricineae</taxon>
        <taxon>Psathyrellaceae</taxon>
        <taxon>Coprinopsis</taxon>
    </lineage>
</organism>
<evidence type="ECO:0000259" key="2">
    <source>
        <dbReference type="PROSITE" id="PS50010"/>
    </source>
</evidence>
<proteinExistence type="predicted"/>
<dbReference type="InParanoid" id="D6RLF0"/>
<dbReference type="Pfam" id="PF00564">
    <property type="entry name" value="PB1"/>
    <property type="match status" value="1"/>
</dbReference>
<dbReference type="STRING" id="240176.D6RLF0"/>
<feature type="region of interest" description="Disordered" evidence="1">
    <location>
        <begin position="732"/>
        <end position="906"/>
    </location>
</feature>
<dbReference type="GO" id="GO:0005737">
    <property type="term" value="C:cytoplasm"/>
    <property type="evidence" value="ECO:0007669"/>
    <property type="project" value="TreeGrafter"/>
</dbReference>
<dbReference type="KEGG" id="cci:CC1G_14259"/>
<dbReference type="SUPFAM" id="SSF50729">
    <property type="entry name" value="PH domain-like"/>
    <property type="match status" value="1"/>
</dbReference>
<dbReference type="Pfam" id="PF06395">
    <property type="entry name" value="CDC24"/>
    <property type="match status" value="1"/>
</dbReference>
<dbReference type="InterPro" id="IPR035899">
    <property type="entry name" value="DBL_dom_sf"/>
</dbReference>
<feature type="region of interest" description="Disordered" evidence="1">
    <location>
        <begin position="184"/>
        <end position="218"/>
    </location>
</feature>
<dbReference type="CDD" id="cd05992">
    <property type="entry name" value="PB1"/>
    <property type="match status" value="1"/>
</dbReference>
<dbReference type="InterPro" id="IPR033511">
    <property type="entry name" value="Cdc24/Scd1_PH_dom"/>
</dbReference>
<dbReference type="GO" id="GO:0031106">
    <property type="term" value="P:septin ring organization"/>
    <property type="evidence" value="ECO:0007669"/>
    <property type="project" value="TreeGrafter"/>
</dbReference>
<name>D6RLF0_COPC7</name>